<name>B0ML01_9FIRM</name>
<dbReference type="GO" id="GO:0003677">
    <property type="term" value="F:DNA binding"/>
    <property type="evidence" value="ECO:0007669"/>
    <property type="project" value="UniProtKB-KW"/>
</dbReference>
<comment type="caution">
    <text evidence="5">The sequence shown here is derived from an EMBL/GenBank/DDBJ whole genome shotgun (WGS) entry which is preliminary data.</text>
</comment>
<comment type="similarity">
    <text evidence="1">Belongs to the 'phage' integrase family.</text>
</comment>
<dbReference type="Gene3D" id="1.10.443.10">
    <property type="entry name" value="Intergrase catalytic core"/>
    <property type="match status" value="1"/>
</dbReference>
<dbReference type="InterPro" id="IPR011010">
    <property type="entry name" value="DNA_brk_join_enz"/>
</dbReference>
<accession>B0ML01</accession>
<dbReference type="InterPro" id="IPR002104">
    <property type="entry name" value="Integrase_catalytic"/>
</dbReference>
<dbReference type="AlphaFoldDB" id="B0ML01"/>
<evidence type="ECO:0000313" key="5">
    <source>
        <dbReference type="EMBL" id="EDS01676.1"/>
    </source>
</evidence>
<keyword evidence="6" id="KW-1185">Reference proteome</keyword>
<dbReference type="PANTHER" id="PTHR30349">
    <property type="entry name" value="PHAGE INTEGRASE-RELATED"/>
    <property type="match status" value="1"/>
</dbReference>
<keyword evidence="2" id="KW-0238">DNA-binding</keyword>
<protein>
    <submittedName>
        <fullName evidence="5">Site-specific recombinase, phage integrase family</fullName>
    </submittedName>
</protein>
<dbReference type="CDD" id="cd01189">
    <property type="entry name" value="INT_ICEBs1_C_like"/>
    <property type="match status" value="1"/>
</dbReference>
<proteinExistence type="inferred from homology"/>
<evidence type="ECO:0000313" key="6">
    <source>
        <dbReference type="Proteomes" id="UP000005326"/>
    </source>
</evidence>
<dbReference type="PANTHER" id="PTHR30349:SF64">
    <property type="entry name" value="PROPHAGE INTEGRASE INTD-RELATED"/>
    <property type="match status" value="1"/>
</dbReference>
<reference evidence="5" key="2">
    <citation type="submission" date="2014-06" db="EMBL/GenBank/DDBJ databases">
        <title>Draft genome sequence of Eubacterium siraeum (DSM 15702).</title>
        <authorList>
            <person name="Sudarsanam P."/>
            <person name="Ley R."/>
            <person name="Guruge J."/>
            <person name="Turnbaugh P.J."/>
            <person name="Mahowald M."/>
            <person name="Liep D."/>
            <person name="Gordon J."/>
        </authorList>
    </citation>
    <scope>NUCLEOTIDE SEQUENCE</scope>
    <source>
        <strain evidence="5">DSM 15702</strain>
    </source>
</reference>
<evidence type="ECO:0000256" key="1">
    <source>
        <dbReference type="ARBA" id="ARBA00008857"/>
    </source>
</evidence>
<dbReference type="Pfam" id="PF00589">
    <property type="entry name" value="Phage_integrase"/>
    <property type="match status" value="1"/>
</dbReference>
<dbReference type="GO" id="GO:0015074">
    <property type="term" value="P:DNA integration"/>
    <property type="evidence" value="ECO:0007669"/>
    <property type="project" value="InterPro"/>
</dbReference>
<dbReference type="InterPro" id="IPR050090">
    <property type="entry name" value="Tyrosine_recombinase_XerCD"/>
</dbReference>
<dbReference type="Gene3D" id="1.10.150.130">
    <property type="match status" value="1"/>
</dbReference>
<feature type="domain" description="Tyr recombinase" evidence="4">
    <location>
        <begin position="171"/>
        <end position="382"/>
    </location>
</feature>
<sequence length="392" mass="44759">MARIKNKARDDGRLQSKVYIGTKNGKKQYKYVYATSTRELEQKVQELKTKLNKGLDLTADRDTFGYWGEKWLKLKKIEVSVKRYEAYSKRFENLEPIHDFNISKLKATDIQDIILDCADEPSEKTGKPYAKQTLIEIRNVAKQIIQLAIENRVLDYNCASAVKIPKTAEKSTRRALTEEEQSWITDTPHRAQTAAMIMMYAGLRRGELLALTWQDIDLDAHTIKVERSVSMIKGKPHIKEGGKTDAATRTVYIPGKLVNYLRNIAHSPLGLVCPTVKGSLMTETGFSRMWASYLNDLNIKYGDWADCMQTGGKCPSKYAPIEKPFLIPRITPHWLRHTFITLMYLAGVDVLTAKEQAGHADIKTTMAIYTHLDEKYKKKSINKLDEYLESIS</sequence>
<dbReference type="Proteomes" id="UP000005326">
    <property type="component" value="Unassembled WGS sequence"/>
</dbReference>
<organism evidence="5 6">
    <name type="scientific">[Eubacterium] siraeum DSM 15702</name>
    <dbReference type="NCBI Taxonomy" id="428128"/>
    <lineage>
        <taxon>Bacteria</taxon>
        <taxon>Bacillati</taxon>
        <taxon>Bacillota</taxon>
        <taxon>Clostridia</taxon>
        <taxon>Eubacteriales</taxon>
        <taxon>Oscillospiraceae</taxon>
        <taxon>Oscillospiraceae incertae sedis</taxon>
    </lineage>
</organism>
<dbReference type="EMBL" id="ABCA03000033">
    <property type="protein sequence ID" value="EDS01676.1"/>
    <property type="molecule type" value="Genomic_DNA"/>
</dbReference>
<evidence type="ECO:0000259" key="4">
    <source>
        <dbReference type="PROSITE" id="PS51898"/>
    </source>
</evidence>
<dbReference type="SUPFAM" id="SSF56349">
    <property type="entry name" value="DNA breaking-rejoining enzymes"/>
    <property type="match status" value="1"/>
</dbReference>
<dbReference type="InterPro" id="IPR010998">
    <property type="entry name" value="Integrase_recombinase_N"/>
</dbReference>
<dbReference type="InterPro" id="IPR013762">
    <property type="entry name" value="Integrase-like_cat_sf"/>
</dbReference>
<keyword evidence="3" id="KW-0233">DNA recombination</keyword>
<reference evidence="5" key="1">
    <citation type="submission" date="2007-10" db="EMBL/GenBank/DDBJ databases">
        <authorList>
            <person name="Fulton L."/>
            <person name="Clifton S."/>
            <person name="Fulton B."/>
            <person name="Xu J."/>
            <person name="Minx P."/>
            <person name="Pepin K.H."/>
            <person name="Johnson M."/>
            <person name="Thiruvilangam P."/>
            <person name="Bhonagiri V."/>
            <person name="Nash W.E."/>
            <person name="Mardis E.R."/>
            <person name="Wilson R.K."/>
        </authorList>
    </citation>
    <scope>NUCLEOTIDE SEQUENCE [LARGE SCALE GENOMIC DNA]</scope>
    <source>
        <strain evidence="5">DSM 15702</strain>
    </source>
</reference>
<evidence type="ECO:0000256" key="2">
    <source>
        <dbReference type="ARBA" id="ARBA00023125"/>
    </source>
</evidence>
<dbReference type="PROSITE" id="PS51898">
    <property type="entry name" value="TYR_RECOMBINASE"/>
    <property type="match status" value="1"/>
</dbReference>
<gene>
    <name evidence="5" type="ORF">EUBSIR_00474</name>
</gene>
<evidence type="ECO:0000256" key="3">
    <source>
        <dbReference type="ARBA" id="ARBA00023172"/>
    </source>
</evidence>
<dbReference type="GO" id="GO:0006310">
    <property type="term" value="P:DNA recombination"/>
    <property type="evidence" value="ECO:0007669"/>
    <property type="project" value="UniProtKB-KW"/>
</dbReference>